<dbReference type="Proteomes" id="UP001464387">
    <property type="component" value="Unassembled WGS sequence"/>
</dbReference>
<dbReference type="PANTHER" id="PTHR38781">
    <property type="entry name" value="ANTITOXIN DINJ-RELATED"/>
    <property type="match status" value="1"/>
</dbReference>
<organism evidence="3 4">
    <name type="scientific">Mesorhizobium opportunistum</name>
    <dbReference type="NCBI Taxonomy" id="593909"/>
    <lineage>
        <taxon>Bacteria</taxon>
        <taxon>Pseudomonadati</taxon>
        <taxon>Pseudomonadota</taxon>
        <taxon>Alphaproteobacteria</taxon>
        <taxon>Hyphomicrobiales</taxon>
        <taxon>Phyllobacteriaceae</taxon>
        <taxon>Mesorhizobium</taxon>
    </lineage>
</organism>
<reference evidence="3 4" key="1">
    <citation type="journal article" date="2024" name="Proc. Natl. Acad. Sci. U.S.A.">
        <title>The evolutionary genomics of adaptation to stress in wild rhizobium bacteria.</title>
        <authorList>
            <person name="Kehlet-Delgado H."/>
            <person name="Montoya A.P."/>
            <person name="Jensen K.T."/>
            <person name="Wendlandt C.E."/>
            <person name="Dexheimer C."/>
            <person name="Roberts M."/>
            <person name="Torres Martinez L."/>
            <person name="Friesen M.L."/>
            <person name="Griffitts J.S."/>
            <person name="Porter S.S."/>
        </authorList>
    </citation>
    <scope>NUCLEOTIDE SEQUENCE [LARGE SCALE GENOMIC DNA]</scope>
    <source>
        <strain evidence="3 4">M0729</strain>
    </source>
</reference>
<evidence type="ECO:0000256" key="1">
    <source>
        <dbReference type="ARBA" id="ARBA00010562"/>
    </source>
</evidence>
<dbReference type="InterPro" id="IPR026262">
    <property type="entry name" value="DinJ"/>
</dbReference>
<gene>
    <name evidence="3" type="ORF">NKI33_11970</name>
</gene>
<accession>A0ABV1YET0</accession>
<dbReference type="PIRSF" id="PIRSF003108">
    <property type="entry name" value="DinJ"/>
    <property type="match status" value="1"/>
</dbReference>
<dbReference type="InterPro" id="IPR007337">
    <property type="entry name" value="RelB/DinJ"/>
</dbReference>
<dbReference type="Gene3D" id="1.10.1220.10">
    <property type="entry name" value="Met repressor-like"/>
    <property type="match status" value="1"/>
</dbReference>
<dbReference type="PANTHER" id="PTHR38781:SF1">
    <property type="entry name" value="ANTITOXIN DINJ-RELATED"/>
    <property type="match status" value="1"/>
</dbReference>
<dbReference type="EMBL" id="JAMYPJ010000013">
    <property type="protein sequence ID" value="MER8933683.1"/>
    <property type="molecule type" value="Genomic_DNA"/>
</dbReference>
<sequence>MATDTVVRARIDTATKDQATEALAAMGLSVSDAIRLLLVRVAADKEFPFPVKVPNATTRKAMAELEKGKGERFASANELFKDLGI</sequence>
<protein>
    <submittedName>
        <fullName evidence="3">Type II toxin-antitoxin system RelB/DinJ family antitoxin</fullName>
    </submittedName>
</protein>
<name>A0ABV1YET0_9HYPH</name>
<keyword evidence="2" id="KW-1277">Toxin-antitoxin system</keyword>
<evidence type="ECO:0000256" key="2">
    <source>
        <dbReference type="ARBA" id="ARBA00022649"/>
    </source>
</evidence>
<dbReference type="Pfam" id="PF04221">
    <property type="entry name" value="RelB"/>
    <property type="match status" value="1"/>
</dbReference>
<dbReference type="InterPro" id="IPR013321">
    <property type="entry name" value="Arc_rbn_hlx_hlx"/>
</dbReference>
<dbReference type="RefSeq" id="WP_023764621.1">
    <property type="nucleotide sequence ID" value="NZ_CP097252.1"/>
</dbReference>
<comment type="similarity">
    <text evidence="1">Belongs to the RelB/DinJ antitoxin family.</text>
</comment>
<dbReference type="NCBIfam" id="TIGR02384">
    <property type="entry name" value="RelB_DinJ"/>
    <property type="match status" value="1"/>
</dbReference>
<comment type="caution">
    <text evidence="3">The sequence shown here is derived from an EMBL/GenBank/DDBJ whole genome shotgun (WGS) entry which is preliminary data.</text>
</comment>
<evidence type="ECO:0000313" key="4">
    <source>
        <dbReference type="Proteomes" id="UP001464387"/>
    </source>
</evidence>
<proteinExistence type="inferred from homology"/>
<keyword evidence="4" id="KW-1185">Reference proteome</keyword>
<evidence type="ECO:0000313" key="3">
    <source>
        <dbReference type="EMBL" id="MER8933683.1"/>
    </source>
</evidence>